<dbReference type="eggNOG" id="COG1609">
    <property type="taxonomic scope" value="Bacteria"/>
</dbReference>
<evidence type="ECO:0000256" key="1">
    <source>
        <dbReference type="ARBA" id="ARBA00023015"/>
    </source>
</evidence>
<keyword evidence="3" id="KW-0804">Transcription</keyword>
<dbReference type="Gene3D" id="1.10.260.40">
    <property type="entry name" value="lambda repressor-like DNA-binding domains"/>
    <property type="match status" value="1"/>
</dbReference>
<sequence>MATIKDIAEHAEVSIATVSRVLNNDESMSVSEATRAKIFKTADQLGYTRYKKNLIAKNENKKVAIIQWYTESEEINDLYYYSIRIGIERRAIELGYEIIRLFNDSPLDDARSADGVIAIGKYSNSQIKDLEKISDNLIFVDSDTLSSGHTCVTTDFTNSVISALDHFINKGQTKIGILTGEEMTADHEFPLIDPRFYTFKNYLTQQKLYNPDYVFIGKFSTDDGYQLMKNAIETCGDNLPEAFFIASDALAIGALRALQEKDIKVPDRVSIISFNDTVVAKQVYPPLSSVTVFTEEMGILAMNTLNQQLESFTPEIPVMMKLATVLTLRSSSK</sequence>
<name>A0A1G6B0Z0_9STRE</name>
<dbReference type="PROSITE" id="PS00356">
    <property type="entry name" value="HTH_LACI_1"/>
    <property type="match status" value="1"/>
</dbReference>
<dbReference type="CDD" id="cd01544">
    <property type="entry name" value="PBP1_GalR"/>
    <property type="match status" value="1"/>
</dbReference>
<proteinExistence type="predicted"/>
<evidence type="ECO:0000313" key="6">
    <source>
        <dbReference type="Proteomes" id="UP000182508"/>
    </source>
</evidence>
<dbReference type="PRINTS" id="PR00036">
    <property type="entry name" value="HTHLACI"/>
</dbReference>
<evidence type="ECO:0000256" key="2">
    <source>
        <dbReference type="ARBA" id="ARBA00023125"/>
    </source>
</evidence>
<dbReference type="InterPro" id="IPR000843">
    <property type="entry name" value="HTH_LacI"/>
</dbReference>
<gene>
    <name evidence="5" type="ORF">SAMN02910293_00714</name>
</gene>
<dbReference type="SUPFAM" id="SSF53822">
    <property type="entry name" value="Periplasmic binding protein-like I"/>
    <property type="match status" value="1"/>
</dbReference>
<dbReference type="GO" id="GO:0003700">
    <property type="term" value="F:DNA-binding transcription factor activity"/>
    <property type="evidence" value="ECO:0007669"/>
    <property type="project" value="TreeGrafter"/>
</dbReference>
<dbReference type="PANTHER" id="PTHR30146">
    <property type="entry name" value="LACI-RELATED TRANSCRIPTIONAL REPRESSOR"/>
    <property type="match status" value="1"/>
</dbReference>
<dbReference type="STRING" id="439219.SAMN02910293_00714"/>
<feature type="domain" description="HTH lacI-type" evidence="4">
    <location>
        <begin position="2"/>
        <end position="61"/>
    </location>
</feature>
<keyword evidence="2" id="KW-0238">DNA-binding</keyword>
<dbReference type="RefSeq" id="WP_018164554.1">
    <property type="nucleotide sequence ID" value="NZ_FMXP01000008.1"/>
</dbReference>
<dbReference type="EMBL" id="FMXP01000008">
    <property type="protein sequence ID" value="SDB14205.1"/>
    <property type="molecule type" value="Genomic_DNA"/>
</dbReference>
<organism evidence="5 6">
    <name type="scientific">Streptococcus henryi</name>
    <dbReference type="NCBI Taxonomy" id="439219"/>
    <lineage>
        <taxon>Bacteria</taxon>
        <taxon>Bacillati</taxon>
        <taxon>Bacillota</taxon>
        <taxon>Bacilli</taxon>
        <taxon>Lactobacillales</taxon>
        <taxon>Streptococcaceae</taxon>
        <taxon>Streptococcus</taxon>
    </lineage>
</organism>
<evidence type="ECO:0000256" key="3">
    <source>
        <dbReference type="ARBA" id="ARBA00023163"/>
    </source>
</evidence>
<dbReference type="AlphaFoldDB" id="A0A1G6B0Z0"/>
<dbReference type="InterPro" id="IPR010982">
    <property type="entry name" value="Lambda_DNA-bd_dom_sf"/>
</dbReference>
<dbReference type="GO" id="GO:0000976">
    <property type="term" value="F:transcription cis-regulatory region binding"/>
    <property type="evidence" value="ECO:0007669"/>
    <property type="project" value="TreeGrafter"/>
</dbReference>
<dbReference type="Gene3D" id="3.40.50.2300">
    <property type="match status" value="2"/>
</dbReference>
<keyword evidence="6" id="KW-1185">Reference proteome</keyword>
<keyword evidence="1" id="KW-0805">Transcription regulation</keyword>
<reference evidence="5 6" key="1">
    <citation type="submission" date="2016-10" db="EMBL/GenBank/DDBJ databases">
        <authorList>
            <person name="de Groot N.N."/>
        </authorList>
    </citation>
    <scope>NUCLEOTIDE SEQUENCE [LARGE SCALE GENOMIC DNA]</scope>
    <source>
        <strain evidence="5 6">A-4</strain>
    </source>
</reference>
<protein>
    <submittedName>
        <fullName evidence="5">LacI family transcriptional regulator</fullName>
    </submittedName>
</protein>
<dbReference type="InterPro" id="IPR046335">
    <property type="entry name" value="LacI/GalR-like_sensor"/>
</dbReference>
<dbReference type="Pfam" id="PF13377">
    <property type="entry name" value="Peripla_BP_3"/>
    <property type="match status" value="1"/>
</dbReference>
<accession>A0A1G6B0Z0</accession>
<dbReference type="Pfam" id="PF00356">
    <property type="entry name" value="LacI"/>
    <property type="match status" value="1"/>
</dbReference>
<evidence type="ECO:0000259" key="4">
    <source>
        <dbReference type="PROSITE" id="PS50932"/>
    </source>
</evidence>
<dbReference type="PANTHER" id="PTHR30146:SF149">
    <property type="entry name" value="HTH-TYPE TRANSCRIPTIONAL REGULATOR EBGR"/>
    <property type="match status" value="1"/>
</dbReference>
<dbReference type="SMART" id="SM00354">
    <property type="entry name" value="HTH_LACI"/>
    <property type="match status" value="1"/>
</dbReference>
<dbReference type="SUPFAM" id="SSF47413">
    <property type="entry name" value="lambda repressor-like DNA-binding domains"/>
    <property type="match status" value="1"/>
</dbReference>
<evidence type="ECO:0000313" key="5">
    <source>
        <dbReference type="EMBL" id="SDB14205.1"/>
    </source>
</evidence>
<dbReference type="PROSITE" id="PS50932">
    <property type="entry name" value="HTH_LACI_2"/>
    <property type="match status" value="1"/>
</dbReference>
<dbReference type="CDD" id="cd01392">
    <property type="entry name" value="HTH_LacI"/>
    <property type="match status" value="1"/>
</dbReference>
<dbReference type="Proteomes" id="UP000182508">
    <property type="component" value="Unassembled WGS sequence"/>
</dbReference>
<dbReference type="InterPro" id="IPR028082">
    <property type="entry name" value="Peripla_BP_I"/>
</dbReference>